<dbReference type="EMBL" id="VOHK01000001">
    <property type="protein sequence ID" value="TWT23247.1"/>
    <property type="molecule type" value="Genomic_DNA"/>
</dbReference>
<dbReference type="InterPro" id="IPR054579">
    <property type="entry name" value="GCE-like_dom"/>
</dbReference>
<accession>A0A5C5UBL8</accession>
<dbReference type="Pfam" id="PF22244">
    <property type="entry name" value="GCE_fung"/>
    <property type="match status" value="1"/>
</dbReference>
<keyword evidence="6" id="KW-0413">Isomerase</keyword>
<keyword evidence="3" id="KW-0378">Hydrolase</keyword>
<evidence type="ECO:0000256" key="4">
    <source>
        <dbReference type="SAM" id="MobiDB-lite"/>
    </source>
</evidence>
<evidence type="ECO:0000313" key="6">
    <source>
        <dbReference type="EMBL" id="TWT23247.1"/>
    </source>
</evidence>
<reference evidence="6 7" key="1">
    <citation type="journal article" date="2008" name="Int. J. Syst. Evol. Microbiol.">
        <title>Luteimonas marina sp. nov., isolated from seawater.</title>
        <authorList>
            <person name="Baik K.S."/>
            <person name="Park S.C."/>
            <person name="Kim M.S."/>
            <person name="Kim E.M."/>
            <person name="Park C."/>
            <person name="Chun J."/>
            <person name="Seong C.N."/>
        </authorList>
    </citation>
    <scope>NUCLEOTIDE SEQUENCE [LARGE SCALE GENOMIC DNA]</scope>
    <source>
        <strain evidence="6 7">FR1330</strain>
    </source>
</reference>
<dbReference type="RefSeq" id="WP_146384257.1">
    <property type="nucleotide sequence ID" value="NZ_VOHK01000001.1"/>
</dbReference>
<dbReference type="OrthoDB" id="217645at2"/>
<dbReference type="SUPFAM" id="SSF53474">
    <property type="entry name" value="alpha/beta-Hydrolases"/>
    <property type="match status" value="1"/>
</dbReference>
<evidence type="ECO:0000256" key="2">
    <source>
        <dbReference type="ARBA" id="ARBA00022729"/>
    </source>
</evidence>
<dbReference type="GO" id="GO:0052689">
    <property type="term" value="F:carboxylic ester hydrolase activity"/>
    <property type="evidence" value="ECO:0007669"/>
    <property type="project" value="UniProtKB-KW"/>
</dbReference>
<dbReference type="GO" id="GO:0016853">
    <property type="term" value="F:isomerase activity"/>
    <property type="evidence" value="ECO:0007669"/>
    <property type="project" value="UniProtKB-KW"/>
</dbReference>
<evidence type="ECO:0000313" key="7">
    <source>
        <dbReference type="Proteomes" id="UP000319980"/>
    </source>
</evidence>
<name>A0A5C5UBL8_9GAMM</name>
<dbReference type="AlphaFoldDB" id="A0A5C5UBL8"/>
<keyword evidence="7" id="KW-1185">Reference proteome</keyword>
<dbReference type="Proteomes" id="UP000319980">
    <property type="component" value="Unassembled WGS sequence"/>
</dbReference>
<dbReference type="Gene3D" id="3.40.50.1820">
    <property type="entry name" value="alpha/beta hydrolase"/>
    <property type="match status" value="1"/>
</dbReference>
<dbReference type="InterPro" id="IPR029058">
    <property type="entry name" value="AB_hydrolase_fold"/>
</dbReference>
<evidence type="ECO:0000256" key="1">
    <source>
        <dbReference type="ARBA" id="ARBA00022487"/>
    </source>
</evidence>
<feature type="domain" description="4-O-methyl-glucuronoyl methylesterase-like" evidence="5">
    <location>
        <begin position="71"/>
        <end position="302"/>
    </location>
</feature>
<evidence type="ECO:0000256" key="3">
    <source>
        <dbReference type="ARBA" id="ARBA00022801"/>
    </source>
</evidence>
<keyword evidence="1" id="KW-0719">Serine esterase</keyword>
<keyword evidence="2" id="KW-0732">Signal</keyword>
<gene>
    <name evidence="6" type="ORF">FQY83_00915</name>
</gene>
<feature type="region of interest" description="Disordered" evidence="4">
    <location>
        <begin position="349"/>
        <end position="369"/>
    </location>
</feature>
<comment type="caution">
    <text evidence="6">The sequence shown here is derived from an EMBL/GenBank/DDBJ whole genome shotgun (WGS) entry which is preliminary data.</text>
</comment>
<sequence length="369" mass="38919">MDCEVEEIAGSPDAGLPDPFARADGSRIATRADWRCHRQALLRTAEAQVYGWKGPKPDRVTGTIADDRIDVTVSHAGREVSFSADLRLPEGPGPHPAIIVVGGRAGVDDGLLAGEGVARIDFVPTAVGAETGTSRARQGAFFDLYGEQVQGTGTLMAWAWGVSRIIDVVAQAGQGRLRVDAIAVTGCSRYGKGALAAGAFDERVALTIPIESGSGGVPAWRGVVAEGAQPPHSAFGEQPWLGDAFGAFANEVERLSIDQHEVLGLVAPRGLLVLDNPHVDWLGARFGHVSALAGAEIYRALGVAGNLGYHSAVADGTHCAWRSEWDVAARDAIRRHLRKAQADDLPIVAADGKAGSPEASWQWRAPELR</sequence>
<organism evidence="6 7">
    <name type="scientific">Luteimonas marina</name>
    <dbReference type="NCBI Taxonomy" id="488485"/>
    <lineage>
        <taxon>Bacteria</taxon>
        <taxon>Pseudomonadati</taxon>
        <taxon>Pseudomonadota</taxon>
        <taxon>Gammaproteobacteria</taxon>
        <taxon>Lysobacterales</taxon>
        <taxon>Lysobacteraceae</taxon>
        <taxon>Luteimonas</taxon>
    </lineage>
</organism>
<evidence type="ECO:0000259" key="5">
    <source>
        <dbReference type="Pfam" id="PF22244"/>
    </source>
</evidence>
<protein>
    <submittedName>
        <fullName evidence="6">Topoisomerase</fullName>
    </submittedName>
</protein>
<proteinExistence type="predicted"/>